<keyword evidence="2" id="KW-0004">4Fe-4S</keyword>
<dbReference type="Proteomes" id="UP000037237">
    <property type="component" value="Unassembled WGS sequence"/>
</dbReference>
<dbReference type="SMART" id="SM00729">
    <property type="entry name" value="Elp3"/>
    <property type="match status" value="1"/>
</dbReference>
<keyword evidence="5" id="KW-0408">Iron</keyword>
<dbReference type="InterPro" id="IPR007197">
    <property type="entry name" value="rSAM"/>
</dbReference>
<dbReference type="Pfam" id="PF04055">
    <property type="entry name" value="Radical_SAM"/>
    <property type="match status" value="1"/>
</dbReference>
<reference evidence="8 9" key="1">
    <citation type="submission" date="2015-06" db="EMBL/GenBank/DDBJ databases">
        <title>New insights into the roles of widespread benthic archaea in carbon and nitrogen cycling.</title>
        <authorList>
            <person name="Lazar C.S."/>
            <person name="Baker B.J."/>
            <person name="Seitz K.W."/>
            <person name="Hyde A.S."/>
            <person name="Dick G.J."/>
            <person name="Hinrichs K.-U."/>
            <person name="Teske A.P."/>
        </authorList>
    </citation>
    <scope>NUCLEOTIDE SEQUENCE [LARGE SCALE GENOMIC DNA]</scope>
    <source>
        <strain evidence="8">SG8-32-1</strain>
    </source>
</reference>
<dbReference type="PROSITE" id="PS51918">
    <property type="entry name" value="RADICAL_SAM"/>
    <property type="match status" value="1"/>
</dbReference>
<keyword evidence="3" id="KW-0949">S-adenosyl-L-methionine</keyword>
<dbReference type="PANTHER" id="PTHR11228:SF7">
    <property type="entry name" value="PQQA PEPTIDE CYCLASE"/>
    <property type="match status" value="1"/>
</dbReference>
<dbReference type="InterPro" id="IPR050377">
    <property type="entry name" value="Radical_SAM_PqqE_MftC-like"/>
</dbReference>
<comment type="caution">
    <text evidence="8">The sequence shown here is derived from an EMBL/GenBank/DDBJ whole genome shotgun (WGS) entry which is preliminary data.</text>
</comment>
<dbReference type="GO" id="GO:0046872">
    <property type="term" value="F:metal ion binding"/>
    <property type="evidence" value="ECO:0007669"/>
    <property type="project" value="UniProtKB-KW"/>
</dbReference>
<keyword evidence="6" id="KW-0411">Iron-sulfur</keyword>
<dbReference type="GO" id="GO:0003824">
    <property type="term" value="F:catalytic activity"/>
    <property type="evidence" value="ECO:0007669"/>
    <property type="project" value="InterPro"/>
</dbReference>
<evidence type="ECO:0000256" key="2">
    <source>
        <dbReference type="ARBA" id="ARBA00022485"/>
    </source>
</evidence>
<dbReference type="InterPro" id="IPR013785">
    <property type="entry name" value="Aldolase_TIM"/>
</dbReference>
<gene>
    <name evidence="8" type="ORF">AC477_00725</name>
</gene>
<evidence type="ECO:0000256" key="3">
    <source>
        <dbReference type="ARBA" id="ARBA00022691"/>
    </source>
</evidence>
<dbReference type="GO" id="GO:0051539">
    <property type="term" value="F:4 iron, 4 sulfur cluster binding"/>
    <property type="evidence" value="ECO:0007669"/>
    <property type="project" value="UniProtKB-KW"/>
</dbReference>
<dbReference type="Gene3D" id="3.20.20.70">
    <property type="entry name" value="Aldolase class I"/>
    <property type="match status" value="1"/>
</dbReference>
<dbReference type="PIRSF" id="PIRSF037420">
    <property type="entry name" value="PQQ_syn_pqqE"/>
    <property type="match status" value="1"/>
</dbReference>
<dbReference type="SFLD" id="SFLDG01386">
    <property type="entry name" value="main_SPASM_domain-containing"/>
    <property type="match status" value="1"/>
</dbReference>
<sequence length="356" mass="39993">MRQVGPLFILPWRCTQSCTSNCLHCGFASTPFAADRLGTKETMGIIDEIYDFGATFLGIGGGEPLLRKDLPELIAYAKKVGLNVSLITNGYFVDDETLDSLVRHGVRISVSIDGRKEINDLIRGPGAYEKAVSAIEKTSKLGLLDCLVATLANVNENQNNVNSQDIEHVVKLAEAEGARWVVIHGFVPFNNNMDHLAKNPSPQQYERIWNDVYDLSIKYKGKPEVNVYCPFYARIAKQRGMPNFDDWFNNFFLGKCAIAGKYMSVIENGDIIPCSFNDHIRLGNIQNKTLKQTWVELQTKELILKLRNKSNLKGKCRICEFNEICGGCRTRAQMYTGDIFESDPSCAYIPKSLREN</sequence>
<dbReference type="SUPFAM" id="SSF102114">
    <property type="entry name" value="Radical SAM enzymes"/>
    <property type="match status" value="1"/>
</dbReference>
<dbReference type="NCBIfam" id="TIGR04085">
    <property type="entry name" value="rSAM_more_4Fe4S"/>
    <property type="match status" value="1"/>
</dbReference>
<evidence type="ECO:0000256" key="6">
    <source>
        <dbReference type="ARBA" id="ARBA00023014"/>
    </source>
</evidence>
<evidence type="ECO:0000259" key="7">
    <source>
        <dbReference type="PROSITE" id="PS51918"/>
    </source>
</evidence>
<evidence type="ECO:0000256" key="1">
    <source>
        <dbReference type="ARBA" id="ARBA00001966"/>
    </source>
</evidence>
<dbReference type="SFLD" id="SFLDG01067">
    <property type="entry name" value="SPASM/twitch_domain_containing"/>
    <property type="match status" value="1"/>
</dbReference>
<accession>A0A0M0BZS3</accession>
<dbReference type="AlphaFoldDB" id="A0A0M0BZS3"/>
<dbReference type="InterPro" id="IPR023885">
    <property type="entry name" value="4Fe4S-binding_SPASM_dom"/>
</dbReference>
<evidence type="ECO:0000256" key="4">
    <source>
        <dbReference type="ARBA" id="ARBA00022723"/>
    </source>
</evidence>
<evidence type="ECO:0000256" key="5">
    <source>
        <dbReference type="ARBA" id="ARBA00023004"/>
    </source>
</evidence>
<comment type="cofactor">
    <cofactor evidence="1">
        <name>[4Fe-4S] cluster</name>
        <dbReference type="ChEBI" id="CHEBI:49883"/>
    </cofactor>
</comment>
<evidence type="ECO:0000313" key="8">
    <source>
        <dbReference type="EMBL" id="KON34113.1"/>
    </source>
</evidence>
<dbReference type="Pfam" id="PF13186">
    <property type="entry name" value="SPASM"/>
    <property type="match status" value="1"/>
</dbReference>
<protein>
    <recommendedName>
        <fullName evidence="7">Radical SAM core domain-containing protein</fullName>
    </recommendedName>
</protein>
<evidence type="ECO:0000313" key="9">
    <source>
        <dbReference type="Proteomes" id="UP000037237"/>
    </source>
</evidence>
<dbReference type="InterPro" id="IPR006638">
    <property type="entry name" value="Elp3/MiaA/NifB-like_rSAM"/>
</dbReference>
<dbReference type="InterPro" id="IPR058240">
    <property type="entry name" value="rSAM_sf"/>
</dbReference>
<dbReference type="InterPro" id="IPR017200">
    <property type="entry name" value="PqqE-like"/>
</dbReference>
<feature type="domain" description="Radical SAM core" evidence="7">
    <location>
        <begin position="4"/>
        <end position="218"/>
    </location>
</feature>
<keyword evidence="4" id="KW-0479">Metal-binding</keyword>
<dbReference type="EMBL" id="LFWU01000013">
    <property type="protein sequence ID" value="KON34113.1"/>
    <property type="molecule type" value="Genomic_DNA"/>
</dbReference>
<dbReference type="CDD" id="cd01335">
    <property type="entry name" value="Radical_SAM"/>
    <property type="match status" value="1"/>
</dbReference>
<organism evidence="8 9">
    <name type="scientific">miscellaneous Crenarchaeota group-1 archaeon SG8-32-1</name>
    <dbReference type="NCBI Taxonomy" id="1685124"/>
    <lineage>
        <taxon>Archaea</taxon>
        <taxon>Candidatus Bathyarchaeota</taxon>
        <taxon>MCG-1</taxon>
    </lineage>
</organism>
<name>A0A0M0BZS3_9ARCH</name>
<proteinExistence type="predicted"/>
<dbReference type="SFLD" id="SFLDS00029">
    <property type="entry name" value="Radical_SAM"/>
    <property type="match status" value="1"/>
</dbReference>
<dbReference type="PANTHER" id="PTHR11228">
    <property type="entry name" value="RADICAL SAM DOMAIN PROTEIN"/>
    <property type="match status" value="1"/>
</dbReference>